<dbReference type="AlphaFoldDB" id="G4Z3R4"/>
<dbReference type="KEGG" id="psoj:PHYSODRAFT_328281"/>
<sequence>MRRALLSLRPQARRGLLPAGRQLAPAATPSRGFASAHSSAQTPSKWPKRLLIGVAALAAINYLRQEAPESKERRRLLALGNDAVKRFSNKSASSRSSDQVIAALDGSVSNVFLHYAQLMASLEKDSEVSFMRQRLVDLVRSSPSMRSRESKTLDQFDDLMALHAIRDERQRERGEGHPTPFY</sequence>
<evidence type="ECO:0000313" key="1">
    <source>
        <dbReference type="EMBL" id="EGZ20133.1"/>
    </source>
</evidence>
<dbReference type="Proteomes" id="UP000002640">
    <property type="component" value="Unassembled WGS sequence"/>
</dbReference>
<accession>G4Z3R4</accession>
<dbReference type="RefSeq" id="XP_009522850.1">
    <property type="nucleotide sequence ID" value="XM_009524555.1"/>
</dbReference>
<dbReference type="InParanoid" id="G4Z3R4"/>
<dbReference type="GeneID" id="20645768"/>
<keyword evidence="2" id="KW-1185">Reference proteome</keyword>
<organism evidence="1 2">
    <name type="scientific">Phytophthora sojae (strain P6497)</name>
    <name type="common">Soybean stem and root rot agent</name>
    <name type="synonym">Phytophthora megasperma f. sp. glycines</name>
    <dbReference type="NCBI Taxonomy" id="1094619"/>
    <lineage>
        <taxon>Eukaryota</taxon>
        <taxon>Sar</taxon>
        <taxon>Stramenopiles</taxon>
        <taxon>Oomycota</taxon>
        <taxon>Peronosporomycetes</taxon>
        <taxon>Peronosporales</taxon>
        <taxon>Peronosporaceae</taxon>
        <taxon>Phytophthora</taxon>
    </lineage>
</organism>
<reference evidence="1 2" key="1">
    <citation type="journal article" date="2006" name="Science">
        <title>Phytophthora genome sequences uncover evolutionary origins and mechanisms of pathogenesis.</title>
        <authorList>
            <person name="Tyler B.M."/>
            <person name="Tripathy S."/>
            <person name="Zhang X."/>
            <person name="Dehal P."/>
            <person name="Jiang R.H."/>
            <person name="Aerts A."/>
            <person name="Arredondo F.D."/>
            <person name="Baxter L."/>
            <person name="Bensasson D."/>
            <person name="Beynon J.L."/>
            <person name="Chapman J."/>
            <person name="Damasceno C.M."/>
            <person name="Dorrance A.E."/>
            <person name="Dou D."/>
            <person name="Dickerman A.W."/>
            <person name="Dubchak I.L."/>
            <person name="Garbelotto M."/>
            <person name="Gijzen M."/>
            <person name="Gordon S.G."/>
            <person name="Govers F."/>
            <person name="Grunwald N.J."/>
            <person name="Huang W."/>
            <person name="Ivors K.L."/>
            <person name="Jones R.W."/>
            <person name="Kamoun S."/>
            <person name="Krampis K."/>
            <person name="Lamour K.H."/>
            <person name="Lee M.K."/>
            <person name="McDonald W.H."/>
            <person name="Medina M."/>
            <person name="Meijer H.J."/>
            <person name="Nordberg E.K."/>
            <person name="Maclean D.J."/>
            <person name="Ospina-Giraldo M.D."/>
            <person name="Morris P.F."/>
            <person name="Phuntumart V."/>
            <person name="Putnam N.H."/>
            <person name="Rash S."/>
            <person name="Rose J.K."/>
            <person name="Sakihama Y."/>
            <person name="Salamov A.A."/>
            <person name="Savidor A."/>
            <person name="Scheuring C.F."/>
            <person name="Smith B.M."/>
            <person name="Sobral B.W."/>
            <person name="Terry A."/>
            <person name="Torto-Alalibo T.A."/>
            <person name="Win J."/>
            <person name="Xu Z."/>
            <person name="Zhang H."/>
            <person name="Grigoriev I.V."/>
            <person name="Rokhsar D.S."/>
            <person name="Boore J.L."/>
        </authorList>
    </citation>
    <scope>NUCLEOTIDE SEQUENCE [LARGE SCALE GENOMIC DNA]</scope>
    <source>
        <strain evidence="1 2">P6497</strain>
    </source>
</reference>
<dbReference type="EMBL" id="JH159153">
    <property type="protein sequence ID" value="EGZ20133.1"/>
    <property type="molecule type" value="Genomic_DNA"/>
</dbReference>
<name>G4Z3R4_PHYSP</name>
<protein>
    <submittedName>
        <fullName evidence="1">Uncharacterized protein</fullName>
    </submittedName>
</protein>
<gene>
    <name evidence="1" type="ORF">PHYSODRAFT_328281</name>
</gene>
<evidence type="ECO:0000313" key="2">
    <source>
        <dbReference type="Proteomes" id="UP000002640"/>
    </source>
</evidence>
<proteinExistence type="predicted"/>